<feature type="transmembrane region" description="Helical" evidence="5">
    <location>
        <begin position="6"/>
        <end position="27"/>
    </location>
</feature>
<dbReference type="InterPro" id="IPR037185">
    <property type="entry name" value="EmrE-like"/>
</dbReference>
<keyword evidence="4 5" id="KW-0472">Membrane</keyword>
<keyword evidence="7" id="KW-1185">Reference proteome</keyword>
<feature type="transmembrane region" description="Helical" evidence="5">
    <location>
        <begin position="537"/>
        <end position="556"/>
    </location>
</feature>
<evidence type="ECO:0000256" key="5">
    <source>
        <dbReference type="SAM" id="Phobius"/>
    </source>
</evidence>
<feature type="transmembrane region" description="Helical" evidence="5">
    <location>
        <begin position="511"/>
        <end position="531"/>
    </location>
</feature>
<evidence type="ECO:0000256" key="2">
    <source>
        <dbReference type="ARBA" id="ARBA00022692"/>
    </source>
</evidence>
<comment type="subcellular location">
    <subcellularLocation>
        <location evidence="1">Membrane</location>
        <topology evidence="1">Multi-pass membrane protein</topology>
    </subcellularLocation>
</comment>
<sequence length="560" mass="61174">MPLTVPTSSMALISLIVLVAQNSLLVVMTRLSRKRVDAAHNYHTSTLVINQEIVKMVMCLILYGLDDVYKQYQHDAASSDRASSTKHNVVASESNALLLREDRANSVEGKVFQAESKEAPPAVDDEPLEVHVTSSPVPLPQTMVAGIVSVESTSHMVDELRADDDTSGMPQVRSTYRSGATLGIMAPFSRQVLRLPFVNSLTGLCNALAHPSTRTTDHGEFSRSVDVPETMRKGNFFMRRGTKTLCALYCSMLCASLYKRDTLKLLVPAFLFNLQNFLIFVGLSNLDAVSFQIWSQTKLLSTAVFSVWLLGRKLSPMQWLSLVALTAGVLGAQLGTPKVSVAMRPTAARHLLDGSTKTPDLRDAQLHAGDDNEPGGNALIGIAACVLSGLSSSYAGVYFEKVVKTTSPTLSLRNIQLSLFGIPIGVASMLFLDVFPNWYASLRCGQRVNWNIFSPPTAATRGLGEAETYCHVQPFYFWQRYDDSFTWALVFIHALGGLLVAIVVKYTDNILKGFATGVAVIVSGMMCFAIDGYQPSLAFVPSAALVIGSSIVFHKFERRR</sequence>
<dbReference type="OrthoDB" id="408493at2759"/>
<organism evidence="6 7">
    <name type="scientific">Leishmania tarentolae</name>
    <name type="common">Sauroleishmania tarentolae</name>
    <dbReference type="NCBI Taxonomy" id="5689"/>
    <lineage>
        <taxon>Eukaryota</taxon>
        <taxon>Discoba</taxon>
        <taxon>Euglenozoa</taxon>
        <taxon>Kinetoplastea</taxon>
        <taxon>Metakinetoplastina</taxon>
        <taxon>Trypanosomatida</taxon>
        <taxon>Trypanosomatidae</taxon>
        <taxon>Leishmaniinae</taxon>
        <taxon>Leishmania</taxon>
        <taxon>lizard Leishmania</taxon>
    </lineage>
</organism>
<feature type="transmembrane region" description="Helical" evidence="5">
    <location>
        <begin position="265"/>
        <end position="283"/>
    </location>
</feature>
<dbReference type="SUPFAM" id="SSF103481">
    <property type="entry name" value="Multidrug resistance efflux transporter EmrE"/>
    <property type="match status" value="1"/>
</dbReference>
<dbReference type="PANTHER" id="PTHR10231">
    <property type="entry name" value="NUCLEOTIDE-SUGAR TRANSMEMBRANE TRANSPORTER"/>
    <property type="match status" value="1"/>
</dbReference>
<evidence type="ECO:0000256" key="4">
    <source>
        <dbReference type="ARBA" id="ARBA00023136"/>
    </source>
</evidence>
<feature type="transmembrane region" description="Helical" evidence="5">
    <location>
        <begin position="411"/>
        <end position="432"/>
    </location>
</feature>
<dbReference type="EMBL" id="BLBS01000023">
    <property type="protein sequence ID" value="GET87749.1"/>
    <property type="molecule type" value="Genomic_DNA"/>
</dbReference>
<keyword evidence="3 5" id="KW-1133">Transmembrane helix</keyword>
<protein>
    <recommendedName>
        <fullName evidence="8">UDP-galactose transporter</fullName>
    </recommendedName>
</protein>
<dbReference type="Proteomes" id="UP000419144">
    <property type="component" value="Unassembled WGS sequence"/>
</dbReference>
<feature type="transmembrane region" description="Helical" evidence="5">
    <location>
        <begin position="317"/>
        <end position="335"/>
    </location>
</feature>
<dbReference type="AlphaFoldDB" id="A0A640KJV7"/>
<feature type="transmembrane region" description="Helical" evidence="5">
    <location>
        <begin position="378"/>
        <end position="399"/>
    </location>
</feature>
<evidence type="ECO:0000256" key="3">
    <source>
        <dbReference type="ARBA" id="ARBA00022989"/>
    </source>
</evidence>
<evidence type="ECO:0000313" key="7">
    <source>
        <dbReference type="Proteomes" id="UP000419144"/>
    </source>
</evidence>
<comment type="caution">
    <text evidence="6">The sequence shown here is derived from an EMBL/GenBank/DDBJ whole genome shotgun (WGS) entry which is preliminary data.</text>
</comment>
<feature type="transmembrane region" description="Helical" evidence="5">
    <location>
        <begin position="485"/>
        <end position="504"/>
    </location>
</feature>
<dbReference type="Pfam" id="PF04142">
    <property type="entry name" value="Nuc_sug_transp"/>
    <property type="match status" value="2"/>
</dbReference>
<feature type="transmembrane region" description="Helical" evidence="5">
    <location>
        <begin position="289"/>
        <end position="310"/>
    </location>
</feature>
<evidence type="ECO:0000256" key="1">
    <source>
        <dbReference type="ARBA" id="ARBA00004141"/>
    </source>
</evidence>
<name>A0A640KJV7_LEITA</name>
<accession>A0A640KJV7</accession>
<dbReference type="VEuPathDB" id="TriTrypDB:LtaPh_1804200"/>
<dbReference type="GO" id="GO:0015165">
    <property type="term" value="F:pyrimidine nucleotide-sugar transmembrane transporter activity"/>
    <property type="evidence" value="ECO:0007669"/>
    <property type="project" value="InterPro"/>
</dbReference>
<gene>
    <name evidence="6" type="ORF">LtaPh_1804200</name>
</gene>
<dbReference type="GO" id="GO:0000139">
    <property type="term" value="C:Golgi membrane"/>
    <property type="evidence" value="ECO:0007669"/>
    <property type="project" value="InterPro"/>
</dbReference>
<reference evidence="6" key="1">
    <citation type="submission" date="2019-11" db="EMBL/GenBank/DDBJ databases">
        <title>Leishmania tarentolae CDS.</title>
        <authorList>
            <person name="Goto Y."/>
            <person name="Yamagishi J."/>
        </authorList>
    </citation>
    <scope>NUCLEOTIDE SEQUENCE [LARGE SCALE GENOMIC DNA]</scope>
    <source>
        <strain evidence="6">Parrot Tar II</strain>
    </source>
</reference>
<dbReference type="InterPro" id="IPR007271">
    <property type="entry name" value="Nuc_sug_transpt"/>
</dbReference>
<keyword evidence="2 5" id="KW-0812">Transmembrane</keyword>
<evidence type="ECO:0008006" key="8">
    <source>
        <dbReference type="Google" id="ProtNLM"/>
    </source>
</evidence>
<proteinExistence type="predicted"/>
<evidence type="ECO:0000313" key="6">
    <source>
        <dbReference type="EMBL" id="GET87749.1"/>
    </source>
</evidence>